<reference evidence="5 6" key="1">
    <citation type="submission" date="2020-02" db="EMBL/GenBank/DDBJ databases">
        <title>Whole-genome analyses of novel actinobacteria.</title>
        <authorList>
            <person name="Sahin N."/>
            <person name="Tatar D."/>
        </authorList>
    </citation>
    <scope>NUCLEOTIDE SEQUENCE [LARGE SCALE GENOMIC DNA]</scope>
    <source>
        <strain evidence="5 6">SB3404</strain>
    </source>
</reference>
<evidence type="ECO:0000313" key="6">
    <source>
        <dbReference type="Proteomes" id="UP000477722"/>
    </source>
</evidence>
<dbReference type="InterPro" id="IPR050641">
    <property type="entry name" value="RIFMO-like"/>
</dbReference>
<dbReference type="InterPro" id="IPR002938">
    <property type="entry name" value="FAD-bd"/>
</dbReference>
<protein>
    <submittedName>
        <fullName evidence="5">NAD-binding protein</fullName>
    </submittedName>
</protein>
<evidence type="ECO:0000259" key="4">
    <source>
        <dbReference type="Pfam" id="PF01494"/>
    </source>
</evidence>
<dbReference type="RefSeq" id="WP_165298631.1">
    <property type="nucleotide sequence ID" value="NZ_JAAKZZ010000086.1"/>
</dbReference>
<dbReference type="SUPFAM" id="SSF51905">
    <property type="entry name" value="FAD/NAD(P)-binding domain"/>
    <property type="match status" value="1"/>
</dbReference>
<keyword evidence="2" id="KW-0285">Flavoprotein</keyword>
<keyword evidence="6" id="KW-1185">Reference proteome</keyword>
<feature type="domain" description="FAD-binding" evidence="4">
    <location>
        <begin position="5"/>
        <end position="335"/>
    </location>
</feature>
<name>A0A6G4WUI0_9ACTN</name>
<dbReference type="Proteomes" id="UP000477722">
    <property type="component" value="Unassembled WGS sequence"/>
</dbReference>
<dbReference type="PRINTS" id="PR00420">
    <property type="entry name" value="RNGMNOXGNASE"/>
</dbReference>
<dbReference type="GO" id="GO:0016709">
    <property type="term" value="F:oxidoreductase activity, acting on paired donors, with incorporation or reduction of molecular oxygen, NAD(P)H as one donor, and incorporation of one atom of oxygen"/>
    <property type="evidence" value="ECO:0007669"/>
    <property type="project" value="UniProtKB-ARBA"/>
</dbReference>
<evidence type="ECO:0000313" key="5">
    <source>
        <dbReference type="EMBL" id="NGO68936.1"/>
    </source>
</evidence>
<keyword evidence="3" id="KW-0274">FAD</keyword>
<dbReference type="AlphaFoldDB" id="A0A6G4WUI0"/>
<comment type="cofactor">
    <cofactor evidence="1">
        <name>FAD</name>
        <dbReference type="ChEBI" id="CHEBI:57692"/>
    </cofactor>
</comment>
<dbReference type="Gene3D" id="3.30.70.2450">
    <property type="match status" value="1"/>
</dbReference>
<dbReference type="Gene3D" id="3.50.50.60">
    <property type="entry name" value="FAD/NAD(P)-binding domain"/>
    <property type="match status" value="1"/>
</dbReference>
<dbReference type="EMBL" id="JAAKZZ010000086">
    <property type="protein sequence ID" value="NGO68936.1"/>
    <property type="molecule type" value="Genomic_DNA"/>
</dbReference>
<dbReference type="Pfam" id="PF01494">
    <property type="entry name" value="FAD_binding_3"/>
    <property type="match status" value="1"/>
</dbReference>
<gene>
    <name evidence="5" type="ORF">G5C65_11330</name>
</gene>
<dbReference type="InterPro" id="IPR036188">
    <property type="entry name" value="FAD/NAD-bd_sf"/>
</dbReference>
<evidence type="ECO:0000256" key="2">
    <source>
        <dbReference type="ARBA" id="ARBA00022630"/>
    </source>
</evidence>
<dbReference type="GO" id="GO:0071949">
    <property type="term" value="F:FAD binding"/>
    <property type="evidence" value="ECO:0007669"/>
    <property type="project" value="InterPro"/>
</dbReference>
<evidence type="ECO:0000256" key="1">
    <source>
        <dbReference type="ARBA" id="ARBA00001974"/>
    </source>
</evidence>
<comment type="caution">
    <text evidence="5">The sequence shown here is derived from an EMBL/GenBank/DDBJ whole genome shotgun (WGS) entry which is preliminary data.</text>
</comment>
<organism evidence="5 6">
    <name type="scientific">Streptomyces boncukensis</name>
    <dbReference type="NCBI Taxonomy" id="2711219"/>
    <lineage>
        <taxon>Bacteria</taxon>
        <taxon>Bacillati</taxon>
        <taxon>Actinomycetota</taxon>
        <taxon>Actinomycetes</taxon>
        <taxon>Kitasatosporales</taxon>
        <taxon>Streptomycetaceae</taxon>
        <taxon>Streptomyces</taxon>
    </lineage>
</organism>
<evidence type="ECO:0000256" key="3">
    <source>
        <dbReference type="ARBA" id="ARBA00022827"/>
    </source>
</evidence>
<dbReference type="PANTHER" id="PTHR43004">
    <property type="entry name" value="TRK SYSTEM POTASSIUM UPTAKE PROTEIN"/>
    <property type="match status" value="1"/>
</dbReference>
<dbReference type="PANTHER" id="PTHR43004:SF19">
    <property type="entry name" value="BINDING MONOOXYGENASE, PUTATIVE (JCVI)-RELATED"/>
    <property type="match status" value="1"/>
</dbReference>
<proteinExistence type="predicted"/>
<sequence>MAALDTDVVVVGAGPVGLLLACELRTGGARVTVLERLERPTAESRASTLHARTMELFAERGLLAELGPPSRGGPGHFGGLPLELAEADPGHPFAGQWKAPQTRVEAVLGERAVRLGAEVWRGVLVTGLEQGPQAVTARAIGPERAPFAVTARYAVGCDGEDSTVRRLAGFDFPGTPATRELLRADVAGVDIPGRRFERHPNGLAIASRWPDGSTRVMLHEYGSVPRRRTGPPEFPEVAAAWRRITGEDIGGGTPLWLNAFGNALRQAARYRRGRVLLAGDAAHVQLPVGGQSLNLGLQDAADLGPKLAAQCAGPTDEALLDSYHEVRHSAGRRALAHIDAQAQLLLGGPEVEPLRATVAELMEHAPVRRHLARTISGLAPPIEKGSRDR</sequence>
<accession>A0A6G4WUI0</accession>